<evidence type="ECO:0000256" key="3">
    <source>
        <dbReference type="ARBA" id="ARBA00022475"/>
    </source>
</evidence>
<proteinExistence type="predicted"/>
<dbReference type="Pfam" id="PF02386">
    <property type="entry name" value="TrkH"/>
    <property type="match status" value="1"/>
</dbReference>
<evidence type="ECO:0000256" key="2">
    <source>
        <dbReference type="ARBA" id="ARBA00022448"/>
    </source>
</evidence>
<feature type="transmembrane region" description="Helical" evidence="8">
    <location>
        <begin position="84"/>
        <end position="108"/>
    </location>
</feature>
<feature type="transmembrane region" description="Helical" evidence="8">
    <location>
        <begin position="56"/>
        <end position="78"/>
    </location>
</feature>
<accession>A0A919FRW5</accession>
<keyword evidence="6" id="KW-0406">Ion transport</keyword>
<feature type="transmembrane region" description="Helical" evidence="8">
    <location>
        <begin position="307"/>
        <end position="339"/>
    </location>
</feature>
<keyword evidence="5 8" id="KW-1133">Transmembrane helix</keyword>
<dbReference type="AlphaFoldDB" id="A0A919FRW5"/>
<feature type="transmembrane region" description="Helical" evidence="8">
    <location>
        <begin position="241"/>
        <end position="258"/>
    </location>
</feature>
<organism evidence="9 10">
    <name type="scientific">Promicromonospora soli</name>
    <dbReference type="NCBI Taxonomy" id="2035533"/>
    <lineage>
        <taxon>Bacteria</taxon>
        <taxon>Bacillati</taxon>
        <taxon>Actinomycetota</taxon>
        <taxon>Actinomycetes</taxon>
        <taxon>Micrococcales</taxon>
        <taxon>Promicromonosporaceae</taxon>
        <taxon>Promicromonospora</taxon>
    </lineage>
</organism>
<keyword evidence="7 8" id="KW-0472">Membrane</keyword>
<reference evidence="9" key="2">
    <citation type="submission" date="2020-09" db="EMBL/GenBank/DDBJ databases">
        <authorList>
            <person name="Sun Q."/>
            <person name="Zhou Y."/>
        </authorList>
    </citation>
    <scope>NUCLEOTIDE SEQUENCE</scope>
    <source>
        <strain evidence="9">CGMCC 4.7398</strain>
    </source>
</reference>
<dbReference type="EMBL" id="BNAS01000002">
    <property type="protein sequence ID" value="GHH70545.1"/>
    <property type="molecule type" value="Genomic_DNA"/>
</dbReference>
<dbReference type="RefSeq" id="WP_189668851.1">
    <property type="nucleotide sequence ID" value="NZ_BNAS01000002.1"/>
</dbReference>
<sequence length="455" mass="48072">MRFSSPLGRQEGRGAALRRRPGQLIIVGFAGAIAVGTLLLLLPIAASSAPASFMEALFTATSAVCVTGLIVTDTPVFWSGFGEAVILVLIQLGGLGVMTVASLLGVLVSRRLDLSSRLVAAESTRTVGLGDVRQMLVRVVILAAVVETAVALVLAVRFAVAYDEPLGRAVWHGVFHSISAYNNAGFALFSLSLIDFVADPWICVPICIATILGGLGLPVVLEVLRERRRPGRWSVHTKITLLMTALLLAGGTLFFLVAEWDNPATMGTLDTGGRILASFTQSAQARTAGYNSVSTGDMHTETWLGTVILMFIGGGSAGTAGGIKVTTFAVLAVVIWSELRGDPDATVFDRRISPATQRQALTMALLAVAIVVLPTLWMTALSPFTVDQILFEVTSAFTTTGLSTGITAQLAWYHQLALVALMFIGRLGPVTLGTALALRASRRLYRLPESAPIIG</sequence>
<keyword evidence="10" id="KW-1185">Reference proteome</keyword>
<evidence type="ECO:0000256" key="8">
    <source>
        <dbReference type="SAM" id="Phobius"/>
    </source>
</evidence>
<feature type="transmembrane region" description="Helical" evidence="8">
    <location>
        <begin position="412"/>
        <end position="438"/>
    </location>
</feature>
<feature type="transmembrane region" description="Helical" evidence="8">
    <location>
        <begin position="198"/>
        <end position="221"/>
    </location>
</feature>
<evidence type="ECO:0000313" key="9">
    <source>
        <dbReference type="EMBL" id="GHH70545.1"/>
    </source>
</evidence>
<gene>
    <name evidence="9" type="ORF">GCM10017772_17340</name>
</gene>
<keyword evidence="2" id="KW-0813">Transport</keyword>
<name>A0A919FRW5_9MICO</name>
<evidence type="ECO:0000256" key="7">
    <source>
        <dbReference type="ARBA" id="ARBA00023136"/>
    </source>
</evidence>
<dbReference type="Proteomes" id="UP000627369">
    <property type="component" value="Unassembled WGS sequence"/>
</dbReference>
<dbReference type="GO" id="GO:0008324">
    <property type="term" value="F:monoatomic cation transmembrane transporter activity"/>
    <property type="evidence" value="ECO:0007669"/>
    <property type="project" value="InterPro"/>
</dbReference>
<feature type="transmembrane region" description="Helical" evidence="8">
    <location>
        <begin position="24"/>
        <end position="44"/>
    </location>
</feature>
<evidence type="ECO:0000256" key="6">
    <source>
        <dbReference type="ARBA" id="ARBA00023065"/>
    </source>
</evidence>
<dbReference type="InterPro" id="IPR003445">
    <property type="entry name" value="Cat_transpt"/>
</dbReference>
<dbReference type="PANTHER" id="PTHR32024">
    <property type="entry name" value="TRK SYSTEM POTASSIUM UPTAKE PROTEIN TRKG-RELATED"/>
    <property type="match status" value="1"/>
</dbReference>
<evidence type="ECO:0000256" key="5">
    <source>
        <dbReference type="ARBA" id="ARBA00022989"/>
    </source>
</evidence>
<comment type="caution">
    <text evidence="9">The sequence shown here is derived from an EMBL/GenBank/DDBJ whole genome shotgun (WGS) entry which is preliminary data.</text>
</comment>
<comment type="subcellular location">
    <subcellularLocation>
        <location evidence="1">Cell membrane</location>
        <topology evidence="1">Multi-pass membrane protein</topology>
    </subcellularLocation>
</comment>
<evidence type="ECO:0000313" key="10">
    <source>
        <dbReference type="Proteomes" id="UP000627369"/>
    </source>
</evidence>
<dbReference type="PANTHER" id="PTHR32024:SF1">
    <property type="entry name" value="KTR SYSTEM POTASSIUM UPTAKE PROTEIN B"/>
    <property type="match status" value="1"/>
</dbReference>
<keyword evidence="3" id="KW-1003">Cell membrane</keyword>
<evidence type="ECO:0000256" key="1">
    <source>
        <dbReference type="ARBA" id="ARBA00004651"/>
    </source>
</evidence>
<protein>
    <submittedName>
        <fullName evidence="9">Potassium transporter Trk</fullName>
    </submittedName>
</protein>
<feature type="transmembrane region" description="Helical" evidence="8">
    <location>
        <begin position="360"/>
        <end position="380"/>
    </location>
</feature>
<dbReference type="GO" id="GO:0030001">
    <property type="term" value="P:metal ion transport"/>
    <property type="evidence" value="ECO:0007669"/>
    <property type="project" value="UniProtKB-ARBA"/>
</dbReference>
<feature type="transmembrane region" description="Helical" evidence="8">
    <location>
        <begin position="135"/>
        <end position="160"/>
    </location>
</feature>
<dbReference type="GO" id="GO:0005886">
    <property type="term" value="C:plasma membrane"/>
    <property type="evidence" value="ECO:0007669"/>
    <property type="project" value="UniProtKB-SubCell"/>
</dbReference>
<evidence type="ECO:0000256" key="4">
    <source>
        <dbReference type="ARBA" id="ARBA00022692"/>
    </source>
</evidence>
<reference evidence="9" key="1">
    <citation type="journal article" date="2014" name="Int. J. Syst. Evol. Microbiol.">
        <title>Complete genome sequence of Corynebacterium casei LMG S-19264T (=DSM 44701T), isolated from a smear-ripened cheese.</title>
        <authorList>
            <consortium name="US DOE Joint Genome Institute (JGI-PGF)"/>
            <person name="Walter F."/>
            <person name="Albersmeier A."/>
            <person name="Kalinowski J."/>
            <person name="Ruckert C."/>
        </authorList>
    </citation>
    <scope>NUCLEOTIDE SEQUENCE</scope>
    <source>
        <strain evidence="9">CGMCC 4.7398</strain>
    </source>
</reference>
<keyword evidence="4 8" id="KW-0812">Transmembrane</keyword>